<protein>
    <recommendedName>
        <fullName evidence="3">TniQ protein</fullName>
    </recommendedName>
</protein>
<dbReference type="EMBL" id="NJGU01000008">
    <property type="protein sequence ID" value="OWY28120.1"/>
    <property type="molecule type" value="Genomic_DNA"/>
</dbReference>
<dbReference type="AlphaFoldDB" id="A0A246WR75"/>
<evidence type="ECO:0000313" key="1">
    <source>
        <dbReference type="EMBL" id="OWY28120.1"/>
    </source>
</evidence>
<gene>
    <name evidence="1" type="ORF">CEJ42_15980</name>
</gene>
<name>A0A246WR75_9BURK</name>
<comment type="caution">
    <text evidence="1">The sequence shown here is derived from an EMBL/GenBank/DDBJ whole genome shotgun (WGS) entry which is preliminary data.</text>
</comment>
<dbReference type="Proteomes" id="UP000197596">
    <property type="component" value="Unassembled WGS sequence"/>
</dbReference>
<evidence type="ECO:0008006" key="3">
    <source>
        <dbReference type="Google" id="ProtNLM"/>
    </source>
</evidence>
<evidence type="ECO:0000313" key="2">
    <source>
        <dbReference type="Proteomes" id="UP000197596"/>
    </source>
</evidence>
<proteinExistence type="predicted"/>
<organism evidence="1 2">
    <name type="scientific">Herbaspirillum robiniae</name>
    <dbReference type="NCBI Taxonomy" id="2014887"/>
    <lineage>
        <taxon>Bacteria</taxon>
        <taxon>Pseudomonadati</taxon>
        <taxon>Pseudomonadota</taxon>
        <taxon>Betaproteobacteria</taxon>
        <taxon>Burkholderiales</taxon>
        <taxon>Oxalobacteraceae</taxon>
        <taxon>Herbaspirillum</taxon>
    </lineage>
</organism>
<accession>A0A246WR75</accession>
<reference evidence="1 2" key="1">
    <citation type="submission" date="2017-06" db="EMBL/GenBank/DDBJ databases">
        <title>Herbaspirillum phytohormonus sp. nov., isolated from the root nodule of Robinia pseudoacacia in lead-zinc mine.</title>
        <authorList>
            <person name="Fan M."/>
            <person name="Lin Y."/>
        </authorList>
    </citation>
    <scope>NUCLEOTIDE SEQUENCE [LARGE SCALE GENOMIC DNA]</scope>
    <source>
        <strain evidence="1 2">HZ10</strain>
    </source>
</reference>
<sequence length="280" mass="32040">MALLSEFGATYLFLRHLFDVHSLTDVSVHSYIADQLGMDIDALVAEHYAAHYFNLFDHSETADLMRELRAEKFVLRLSDEKKSAIFCRECAETQMAELGFSYWSRDLQLNVYVKCPIHSTTLVTVAEKRPFDVAPSDFLSRWPVMPGIDEDDNWDERYPAITRFASTAVSITRYGVGEIAYSRFSGYVGSLLAPQFNESSEALPEGLMQSYPRGWLYSKFPVLFRRTSRKALSQRKGLEIVQGPLLALLVAISSDEKYSELWRIMDGEIQLRRLLRSSHP</sequence>